<dbReference type="InterPro" id="IPR011604">
    <property type="entry name" value="PDDEXK-like_dom_sf"/>
</dbReference>
<dbReference type="PANTHER" id="PTHR47526">
    <property type="entry name" value="ATP-DEPENDENT DNA HELICASE"/>
    <property type="match status" value="1"/>
</dbReference>
<evidence type="ECO:0000256" key="2">
    <source>
        <dbReference type="SAM" id="Phobius"/>
    </source>
</evidence>
<proteinExistence type="predicted"/>
<feature type="transmembrane region" description="Helical" evidence="2">
    <location>
        <begin position="583"/>
        <end position="601"/>
    </location>
</feature>
<evidence type="ECO:0000313" key="5">
    <source>
        <dbReference type="Proteomes" id="UP000683360"/>
    </source>
</evidence>
<dbReference type="InterPro" id="IPR011335">
    <property type="entry name" value="Restrct_endonuc-II-like"/>
</dbReference>
<keyword evidence="5" id="KW-1185">Reference proteome</keyword>
<dbReference type="GO" id="GO:0006281">
    <property type="term" value="P:DNA repair"/>
    <property type="evidence" value="ECO:0007669"/>
    <property type="project" value="UniProtKB-ARBA"/>
</dbReference>
<evidence type="ECO:0000259" key="3">
    <source>
        <dbReference type="Pfam" id="PF09588"/>
    </source>
</evidence>
<dbReference type="PANTHER" id="PTHR47526:SF3">
    <property type="entry name" value="PHD-TYPE DOMAIN-CONTAINING PROTEIN"/>
    <property type="match status" value="1"/>
</dbReference>
<dbReference type="InterPro" id="IPR019080">
    <property type="entry name" value="YqaJ_viral_recombinase"/>
</dbReference>
<accession>A0A8S3PTM6</accession>
<protein>
    <recommendedName>
        <fullName evidence="3">YqaJ viral recombinase domain-containing protein</fullName>
    </recommendedName>
</protein>
<dbReference type="CDD" id="cd22343">
    <property type="entry name" value="PDDEXK_lambda_exonuclease-like"/>
    <property type="match status" value="1"/>
</dbReference>
<dbReference type="Pfam" id="PF09588">
    <property type="entry name" value="YqaJ"/>
    <property type="match status" value="1"/>
</dbReference>
<feature type="region of interest" description="Disordered" evidence="1">
    <location>
        <begin position="216"/>
        <end position="239"/>
    </location>
</feature>
<gene>
    <name evidence="4" type="ORF">MEDL_1610</name>
</gene>
<comment type="caution">
    <text evidence="4">The sequence shown here is derived from an EMBL/GenBank/DDBJ whole genome shotgun (WGS) entry which is preliminary data.</text>
</comment>
<feature type="domain" description="YqaJ viral recombinase" evidence="3">
    <location>
        <begin position="328"/>
        <end position="493"/>
    </location>
</feature>
<organism evidence="4 5">
    <name type="scientific">Mytilus edulis</name>
    <name type="common">Blue mussel</name>
    <dbReference type="NCBI Taxonomy" id="6550"/>
    <lineage>
        <taxon>Eukaryota</taxon>
        <taxon>Metazoa</taxon>
        <taxon>Spiralia</taxon>
        <taxon>Lophotrochozoa</taxon>
        <taxon>Mollusca</taxon>
        <taxon>Bivalvia</taxon>
        <taxon>Autobranchia</taxon>
        <taxon>Pteriomorphia</taxon>
        <taxon>Mytilida</taxon>
        <taxon>Mytiloidea</taxon>
        <taxon>Mytilidae</taxon>
        <taxon>Mytilinae</taxon>
        <taxon>Mytilus</taxon>
    </lineage>
</organism>
<sequence length="603" mass="68783">MDTTDQNTSLDDFLTWKVSALRDYLTKRGMTKDGTKSELAALCYSASVLKIEVVPSSFEIIKNNKLDYQNLLKINGQILSDPLQIHDNWLDEKNGMKKFPPVYISDIIKYLSEKNTSGKMKEILQDYKIGKAYEYFKNGFLQEIFYHDIDARSKYCFLRAKCVPSQKIKDEEHDVWVCVEKATGEIGSSYCTCTAGWGIEIKGVKPTKIKDLRIIKSRHGQSDSKRPLVSQSKSQYQPIPESKDNLDIFSAVLKKSIPNACIFKGFVTENVEQTVTKPVSEDITAYTIQDIKTKCNEQTNFLSNMPKYNESEIQKVMLSTIGQSSNEKWHEIRSGRLTSSNFYEIHTKVQSYKKKEGVTFDPLISRLMGYKKLNPNIRSLKHGREMEPEAKLCYLAGMKKAGHTDVNITECGIFLDKDITYLGASPDILVDCACCGSGVVEIKCPLVQKCGKCTTFCSCCVPDYLYVDETRYSLKKKHKYYGQIQGQLAITGRKYCDFFIYTCNGTFCQRIVFDKPYYDEIVDSLKLFFEKHFVPELFSGELKMQTTSNVQELCTSNNTIPIDDQMEFETTYFCPSCNHIVKIFLLITVFAVIFVTCGTILDV</sequence>
<keyword evidence="2" id="KW-1133">Transmembrane helix</keyword>
<evidence type="ECO:0000256" key="1">
    <source>
        <dbReference type="SAM" id="MobiDB-lite"/>
    </source>
</evidence>
<keyword evidence="2" id="KW-0472">Membrane</keyword>
<feature type="compositionally biased region" description="Basic and acidic residues" evidence="1">
    <location>
        <begin position="216"/>
        <end position="226"/>
    </location>
</feature>
<name>A0A8S3PTM6_MYTED</name>
<keyword evidence="2" id="KW-0812">Transmembrane</keyword>
<dbReference type="OrthoDB" id="10035901at2759"/>
<reference evidence="4" key="1">
    <citation type="submission" date="2021-03" db="EMBL/GenBank/DDBJ databases">
        <authorList>
            <person name="Bekaert M."/>
        </authorList>
    </citation>
    <scope>NUCLEOTIDE SEQUENCE</scope>
</reference>
<dbReference type="EMBL" id="CAJPWZ010000115">
    <property type="protein sequence ID" value="CAG2186045.1"/>
    <property type="molecule type" value="Genomic_DNA"/>
</dbReference>
<dbReference type="Proteomes" id="UP000683360">
    <property type="component" value="Unassembled WGS sequence"/>
</dbReference>
<evidence type="ECO:0000313" key="4">
    <source>
        <dbReference type="EMBL" id="CAG2186045.1"/>
    </source>
</evidence>
<dbReference type="SUPFAM" id="SSF52980">
    <property type="entry name" value="Restriction endonuclease-like"/>
    <property type="match status" value="1"/>
</dbReference>
<dbReference type="Gene3D" id="3.90.320.10">
    <property type="match status" value="1"/>
</dbReference>
<dbReference type="AlphaFoldDB" id="A0A8S3PTM6"/>